<dbReference type="Pfam" id="PF00225">
    <property type="entry name" value="Kinesin"/>
    <property type="match status" value="1"/>
</dbReference>
<dbReference type="InterPro" id="IPR001752">
    <property type="entry name" value="Kinesin_motor_dom"/>
</dbReference>
<reference evidence="3 4" key="1">
    <citation type="submission" date="2024-03" db="EMBL/GenBank/DDBJ databases">
        <title>The Acrasis kona genome and developmental transcriptomes reveal deep origins of eukaryotic multicellular pathways.</title>
        <authorList>
            <person name="Sheikh S."/>
            <person name="Fu C.-J."/>
            <person name="Brown M.W."/>
            <person name="Baldauf S.L."/>
        </authorList>
    </citation>
    <scope>NUCLEOTIDE SEQUENCE [LARGE SCALE GENOMIC DNA]</scope>
    <source>
        <strain evidence="3 4">ATCC MYA-3509</strain>
    </source>
</reference>
<keyword evidence="4" id="KW-1185">Reference proteome</keyword>
<comment type="caution">
    <text evidence="3">The sequence shown here is derived from an EMBL/GenBank/DDBJ whole genome shotgun (WGS) entry which is preliminary data.</text>
</comment>
<keyword evidence="1" id="KW-0547">Nucleotide-binding</keyword>
<dbReference type="PANTHER" id="PTHR47972:SF28">
    <property type="entry name" value="KINESIN-LIKE PROTEIN KLP-3"/>
    <property type="match status" value="1"/>
</dbReference>
<gene>
    <name evidence="3" type="ORF">AKO1_004685</name>
</gene>
<sequence length="343" mass="39122">MFARVRPVQDFVKSCLNIVDNNTLDLYKPDRPSERQSFRFDRIYGPIHDQDVLWDDVKHSASHVLEGARRKVCFVAFGDVDSGKTHTMRVGDVNDGLIQRFASELFEERQVRSDTHRYRFSVSAVQIKGDQICDVLAPQSYLKSVTVHNRTRIQMDDLDELDKILNMVSSAGASPSQPFHIKGVSSSSNQHRSSSSRTCCTIISIHIEYMSLALLDCEEAQVTFVELPSEKLTRGHTQGNLASGDAKIVRRNLTSLCEVLSMLSQHSKSNHPHHNKTMMIPYRNSKLTYMLSDVLLPDTLIFNYICMKSECYAENLKCLNWAYCAKNRQNIQSVQAVYMDKFK</sequence>
<dbReference type="PRINTS" id="PR00380">
    <property type="entry name" value="KINESINHEAVY"/>
</dbReference>
<dbReference type="AlphaFoldDB" id="A0AAW2Z5R8"/>
<dbReference type="PANTHER" id="PTHR47972">
    <property type="entry name" value="KINESIN-LIKE PROTEIN KLP-3"/>
    <property type="match status" value="1"/>
</dbReference>
<dbReference type="Gene3D" id="3.40.850.10">
    <property type="entry name" value="Kinesin motor domain"/>
    <property type="match status" value="1"/>
</dbReference>
<dbReference type="PROSITE" id="PS50067">
    <property type="entry name" value="KINESIN_MOTOR_2"/>
    <property type="match status" value="1"/>
</dbReference>
<organism evidence="3 4">
    <name type="scientific">Acrasis kona</name>
    <dbReference type="NCBI Taxonomy" id="1008807"/>
    <lineage>
        <taxon>Eukaryota</taxon>
        <taxon>Discoba</taxon>
        <taxon>Heterolobosea</taxon>
        <taxon>Tetramitia</taxon>
        <taxon>Eutetramitia</taxon>
        <taxon>Acrasidae</taxon>
        <taxon>Acrasis</taxon>
    </lineage>
</organism>
<dbReference type="GO" id="GO:0005524">
    <property type="term" value="F:ATP binding"/>
    <property type="evidence" value="ECO:0007669"/>
    <property type="project" value="UniProtKB-UniRule"/>
</dbReference>
<dbReference type="GO" id="GO:0008017">
    <property type="term" value="F:microtubule binding"/>
    <property type="evidence" value="ECO:0007669"/>
    <property type="project" value="InterPro"/>
</dbReference>
<dbReference type="EMBL" id="JAOPGA020001019">
    <property type="protein sequence ID" value="KAL0484056.1"/>
    <property type="molecule type" value="Genomic_DNA"/>
</dbReference>
<accession>A0AAW2Z5R8</accession>
<dbReference type="SMART" id="SM00129">
    <property type="entry name" value="KISc"/>
    <property type="match status" value="1"/>
</dbReference>
<dbReference type="GO" id="GO:0007018">
    <property type="term" value="P:microtubule-based movement"/>
    <property type="evidence" value="ECO:0007669"/>
    <property type="project" value="InterPro"/>
</dbReference>
<dbReference type="SUPFAM" id="SSF52540">
    <property type="entry name" value="P-loop containing nucleoside triphosphate hydrolases"/>
    <property type="match status" value="1"/>
</dbReference>
<proteinExistence type="inferred from homology"/>
<dbReference type="InterPro" id="IPR027417">
    <property type="entry name" value="P-loop_NTPase"/>
</dbReference>
<protein>
    <submittedName>
        <fullName evidence="3">ATK4</fullName>
    </submittedName>
</protein>
<dbReference type="InterPro" id="IPR036961">
    <property type="entry name" value="Kinesin_motor_dom_sf"/>
</dbReference>
<keyword evidence="1" id="KW-0505">Motor protein</keyword>
<comment type="similarity">
    <text evidence="1">Belongs to the TRAFAC class myosin-kinesin ATPase superfamily. Kinesin family.</text>
</comment>
<feature type="binding site" evidence="1">
    <location>
        <begin position="78"/>
        <end position="85"/>
    </location>
    <ligand>
        <name>ATP</name>
        <dbReference type="ChEBI" id="CHEBI:30616"/>
    </ligand>
</feature>
<evidence type="ECO:0000313" key="4">
    <source>
        <dbReference type="Proteomes" id="UP001431209"/>
    </source>
</evidence>
<evidence type="ECO:0000256" key="1">
    <source>
        <dbReference type="PROSITE-ProRule" id="PRU00283"/>
    </source>
</evidence>
<dbReference type="GO" id="GO:0015630">
    <property type="term" value="C:microtubule cytoskeleton"/>
    <property type="evidence" value="ECO:0007669"/>
    <property type="project" value="TreeGrafter"/>
</dbReference>
<evidence type="ECO:0000259" key="2">
    <source>
        <dbReference type="PROSITE" id="PS50067"/>
    </source>
</evidence>
<dbReference type="InterPro" id="IPR027640">
    <property type="entry name" value="Kinesin-like_fam"/>
</dbReference>
<dbReference type="GO" id="GO:0003777">
    <property type="term" value="F:microtubule motor activity"/>
    <property type="evidence" value="ECO:0007669"/>
    <property type="project" value="InterPro"/>
</dbReference>
<evidence type="ECO:0000313" key="3">
    <source>
        <dbReference type="EMBL" id="KAL0484056.1"/>
    </source>
</evidence>
<dbReference type="Proteomes" id="UP001431209">
    <property type="component" value="Unassembled WGS sequence"/>
</dbReference>
<name>A0AAW2Z5R8_9EUKA</name>
<keyword evidence="1" id="KW-0067">ATP-binding</keyword>
<feature type="domain" description="Kinesin motor" evidence="2">
    <location>
        <begin position="1"/>
        <end position="328"/>
    </location>
</feature>